<reference evidence="1 2" key="1">
    <citation type="submission" date="2013-02" db="EMBL/GenBank/DDBJ databases">
        <title>A novel strain isolated from Lonar lake, Maharashtra, India.</title>
        <authorList>
            <person name="Singh A."/>
        </authorList>
    </citation>
    <scope>NUCLEOTIDE SEQUENCE [LARGE SCALE GENOMIC DNA]</scope>
    <source>
        <strain evidence="1 2">AK24</strain>
    </source>
</reference>
<comment type="caution">
    <text evidence="1">The sequence shown here is derived from an EMBL/GenBank/DDBJ whole genome shotgun (WGS) entry which is preliminary data.</text>
</comment>
<evidence type="ECO:0000313" key="1">
    <source>
        <dbReference type="EMBL" id="EON75713.1"/>
    </source>
</evidence>
<dbReference type="AlphaFoldDB" id="R7ZNT0"/>
<dbReference type="EMBL" id="AQHR01000098">
    <property type="protein sequence ID" value="EON75713.1"/>
    <property type="molecule type" value="Genomic_DNA"/>
</dbReference>
<dbReference type="Proteomes" id="UP000013909">
    <property type="component" value="Unassembled WGS sequence"/>
</dbReference>
<protein>
    <submittedName>
        <fullName evidence="1">Uncharacterized protein</fullName>
    </submittedName>
</protein>
<accession>R7ZNT0</accession>
<proteinExistence type="predicted"/>
<dbReference type="STRING" id="1232681.ADIS_3803"/>
<name>R7ZNT0_9BACT</name>
<organism evidence="1 2">
    <name type="scientific">Lunatimonas lonarensis</name>
    <dbReference type="NCBI Taxonomy" id="1232681"/>
    <lineage>
        <taxon>Bacteria</taxon>
        <taxon>Pseudomonadati</taxon>
        <taxon>Bacteroidota</taxon>
        <taxon>Cytophagia</taxon>
        <taxon>Cytophagales</taxon>
        <taxon>Cyclobacteriaceae</taxon>
    </lineage>
</organism>
<gene>
    <name evidence="1" type="ORF">ADIS_3803</name>
</gene>
<keyword evidence="2" id="KW-1185">Reference proteome</keyword>
<evidence type="ECO:0000313" key="2">
    <source>
        <dbReference type="Proteomes" id="UP000013909"/>
    </source>
</evidence>
<sequence>MLKDNLNTDEIEHDVAVTHWDAPIAIRGNHARFHPDKPGQVVTFEKQL</sequence>